<protein>
    <submittedName>
        <fullName evidence="2">Polysaccharide deacetylase family protein</fullName>
    </submittedName>
</protein>
<dbReference type="RefSeq" id="WP_343757856.1">
    <property type="nucleotide sequence ID" value="NZ_BAAACG010000001.1"/>
</dbReference>
<dbReference type="InterPro" id="IPR002509">
    <property type="entry name" value="NODB_dom"/>
</dbReference>
<feature type="domain" description="NodB homology" evidence="1">
    <location>
        <begin position="89"/>
        <end position="291"/>
    </location>
</feature>
<name>A0ABP3UHZ0_9CLOT</name>
<keyword evidence="3" id="KW-1185">Reference proteome</keyword>
<evidence type="ECO:0000259" key="1">
    <source>
        <dbReference type="PROSITE" id="PS51677"/>
    </source>
</evidence>
<dbReference type="InterPro" id="IPR050248">
    <property type="entry name" value="Polysacc_deacetylase_ArnD"/>
</dbReference>
<proteinExistence type="predicted"/>
<evidence type="ECO:0000313" key="2">
    <source>
        <dbReference type="EMBL" id="GAA0732255.1"/>
    </source>
</evidence>
<dbReference type="PANTHER" id="PTHR10587:SF125">
    <property type="entry name" value="POLYSACCHARIDE DEACETYLASE YHEN-RELATED"/>
    <property type="match status" value="1"/>
</dbReference>
<dbReference type="PANTHER" id="PTHR10587">
    <property type="entry name" value="GLYCOSYL TRANSFERASE-RELATED"/>
    <property type="match status" value="1"/>
</dbReference>
<reference evidence="3" key="1">
    <citation type="journal article" date="2019" name="Int. J. Syst. Evol. Microbiol.">
        <title>The Global Catalogue of Microorganisms (GCM) 10K type strain sequencing project: providing services to taxonomists for standard genome sequencing and annotation.</title>
        <authorList>
            <consortium name="The Broad Institute Genomics Platform"/>
            <consortium name="The Broad Institute Genome Sequencing Center for Infectious Disease"/>
            <person name="Wu L."/>
            <person name="Ma J."/>
        </authorList>
    </citation>
    <scope>NUCLEOTIDE SEQUENCE [LARGE SCALE GENOMIC DNA]</scope>
    <source>
        <strain evidence="3">JCM 1407</strain>
    </source>
</reference>
<dbReference type="CDD" id="cd10944">
    <property type="entry name" value="CE4_SmPgdA_like"/>
    <property type="match status" value="1"/>
</dbReference>
<sequence length="294" mass="33589">MNRKTKKKSILTSAVLILLFLASFFLTKYLLFKWNESKETMAIQSNKQKYNPYSNLKDYEYAAPEVMKLLSNKNYCMKKNGLTIPKEKKIAFLTFDDGPSVTVTPKVLKTLKEKKVRGTFFLVGKSINSDSYSKKLVKQIYNDGNSIGNHSYTHNLSIIYPHNKISMENLMKEINLTNNSLKKILGKNFTTRIIRLPGGYMSRSYYNDPNIPALNQTFNKNKFYSIDWNSMSGDAEGGHKSSDELLNYLKNSIKGKNKVVILTHDTYGKESSAKALPLIIDYLKSQGYEFGTIK</sequence>
<dbReference type="PROSITE" id="PS51677">
    <property type="entry name" value="NODB"/>
    <property type="match status" value="1"/>
</dbReference>
<dbReference type="EMBL" id="BAAACG010000001">
    <property type="protein sequence ID" value="GAA0732255.1"/>
    <property type="molecule type" value="Genomic_DNA"/>
</dbReference>
<dbReference type="InterPro" id="IPR011330">
    <property type="entry name" value="Glyco_hydro/deAcase_b/a-brl"/>
</dbReference>
<organism evidence="2 3">
    <name type="scientific">Clostridium oceanicum</name>
    <dbReference type="NCBI Taxonomy" id="1543"/>
    <lineage>
        <taxon>Bacteria</taxon>
        <taxon>Bacillati</taxon>
        <taxon>Bacillota</taxon>
        <taxon>Clostridia</taxon>
        <taxon>Eubacteriales</taxon>
        <taxon>Clostridiaceae</taxon>
        <taxon>Clostridium</taxon>
    </lineage>
</organism>
<evidence type="ECO:0000313" key="3">
    <source>
        <dbReference type="Proteomes" id="UP001501510"/>
    </source>
</evidence>
<comment type="caution">
    <text evidence="2">The sequence shown here is derived from an EMBL/GenBank/DDBJ whole genome shotgun (WGS) entry which is preliminary data.</text>
</comment>
<dbReference type="SUPFAM" id="SSF88713">
    <property type="entry name" value="Glycoside hydrolase/deacetylase"/>
    <property type="match status" value="1"/>
</dbReference>
<dbReference type="Proteomes" id="UP001501510">
    <property type="component" value="Unassembled WGS sequence"/>
</dbReference>
<accession>A0ABP3UHZ0</accession>
<dbReference type="Gene3D" id="3.20.20.370">
    <property type="entry name" value="Glycoside hydrolase/deacetylase"/>
    <property type="match status" value="1"/>
</dbReference>
<gene>
    <name evidence="2" type="ORF">GCM10008906_01630</name>
</gene>
<dbReference type="Pfam" id="PF01522">
    <property type="entry name" value="Polysacc_deac_1"/>
    <property type="match status" value="1"/>
</dbReference>